<dbReference type="InterPro" id="IPR001633">
    <property type="entry name" value="EAL_dom"/>
</dbReference>
<evidence type="ECO:0000313" key="2">
    <source>
        <dbReference type="EMBL" id="GAA4382636.1"/>
    </source>
</evidence>
<dbReference type="PANTHER" id="PTHR33121">
    <property type="entry name" value="CYCLIC DI-GMP PHOSPHODIESTERASE PDEF"/>
    <property type="match status" value="1"/>
</dbReference>
<organism evidence="2 3">
    <name type="scientific">Tsukamurella soli</name>
    <dbReference type="NCBI Taxonomy" id="644556"/>
    <lineage>
        <taxon>Bacteria</taxon>
        <taxon>Bacillati</taxon>
        <taxon>Actinomycetota</taxon>
        <taxon>Actinomycetes</taxon>
        <taxon>Mycobacteriales</taxon>
        <taxon>Tsukamurellaceae</taxon>
        <taxon>Tsukamurella</taxon>
    </lineage>
</organism>
<evidence type="ECO:0000313" key="3">
    <source>
        <dbReference type="Proteomes" id="UP001500635"/>
    </source>
</evidence>
<keyword evidence="3" id="KW-1185">Reference proteome</keyword>
<dbReference type="InterPro" id="IPR050706">
    <property type="entry name" value="Cyclic-di-GMP_PDE-like"/>
</dbReference>
<dbReference type="RefSeq" id="WP_344989253.1">
    <property type="nucleotide sequence ID" value="NZ_BAABFR010000001.1"/>
</dbReference>
<dbReference type="SUPFAM" id="SSF141868">
    <property type="entry name" value="EAL domain-like"/>
    <property type="match status" value="1"/>
</dbReference>
<dbReference type="PROSITE" id="PS50883">
    <property type="entry name" value="EAL"/>
    <property type="match status" value="1"/>
</dbReference>
<dbReference type="CDD" id="cd01948">
    <property type="entry name" value="EAL"/>
    <property type="match status" value="1"/>
</dbReference>
<dbReference type="Proteomes" id="UP001500635">
    <property type="component" value="Unassembled WGS sequence"/>
</dbReference>
<sequence>MTSGEAAPRGRTETSRPRGVGIDVFYQPIVAVTTRRTVAIEALMRWNDGDSTWRTPEALEAVADSAGISAAIGAHVTDIVLADLAYLNAMGGSTYASINVSATELSDPAYVEGLIQTAGRYGVDVADLWIELTATRPVADIGRLAEVFSALHDAGATICIDDYHPDRTSLDLEVLNDLDVDIVKIDESVTGHHDLGEHVCPTDRRPPLPEIVSAVAAAGMETVAEGIETDDAHRRAHRAGCTYSQGCHYAAAAPRDVAFAQLIEGGIT</sequence>
<reference evidence="3" key="1">
    <citation type="journal article" date="2019" name="Int. J. Syst. Evol. Microbiol.">
        <title>The Global Catalogue of Microorganisms (GCM) 10K type strain sequencing project: providing services to taxonomists for standard genome sequencing and annotation.</title>
        <authorList>
            <consortium name="The Broad Institute Genomics Platform"/>
            <consortium name="The Broad Institute Genome Sequencing Center for Infectious Disease"/>
            <person name="Wu L."/>
            <person name="Ma J."/>
        </authorList>
    </citation>
    <scope>NUCLEOTIDE SEQUENCE [LARGE SCALE GENOMIC DNA]</scope>
    <source>
        <strain evidence="3">JCM 17688</strain>
    </source>
</reference>
<name>A0ABP8J0C9_9ACTN</name>
<feature type="domain" description="EAL" evidence="1">
    <location>
        <begin position="5"/>
        <end position="266"/>
    </location>
</feature>
<accession>A0ABP8J0C9</accession>
<proteinExistence type="predicted"/>
<dbReference type="SMART" id="SM00052">
    <property type="entry name" value="EAL"/>
    <property type="match status" value="1"/>
</dbReference>
<gene>
    <name evidence="2" type="ORF">GCM10023147_00620</name>
</gene>
<dbReference type="Gene3D" id="3.20.20.450">
    <property type="entry name" value="EAL domain"/>
    <property type="match status" value="1"/>
</dbReference>
<dbReference type="EMBL" id="BAABFR010000001">
    <property type="protein sequence ID" value="GAA4382636.1"/>
    <property type="molecule type" value="Genomic_DNA"/>
</dbReference>
<comment type="caution">
    <text evidence="2">The sequence shown here is derived from an EMBL/GenBank/DDBJ whole genome shotgun (WGS) entry which is preliminary data.</text>
</comment>
<dbReference type="Pfam" id="PF00563">
    <property type="entry name" value="EAL"/>
    <property type="match status" value="1"/>
</dbReference>
<dbReference type="PANTHER" id="PTHR33121:SF70">
    <property type="entry name" value="SIGNALING PROTEIN YKOW"/>
    <property type="match status" value="1"/>
</dbReference>
<protein>
    <recommendedName>
        <fullName evidence="1">EAL domain-containing protein</fullName>
    </recommendedName>
</protein>
<evidence type="ECO:0000259" key="1">
    <source>
        <dbReference type="PROSITE" id="PS50883"/>
    </source>
</evidence>
<dbReference type="InterPro" id="IPR035919">
    <property type="entry name" value="EAL_sf"/>
</dbReference>